<comment type="caution">
    <text evidence="1">The sequence shown here is derived from an EMBL/GenBank/DDBJ whole genome shotgun (WGS) entry which is preliminary data.</text>
</comment>
<protein>
    <submittedName>
        <fullName evidence="1">Uncharacterized protein</fullName>
    </submittedName>
</protein>
<dbReference type="AlphaFoldDB" id="A0A3M7PIF9"/>
<evidence type="ECO:0000313" key="1">
    <source>
        <dbReference type="EMBL" id="RMZ98803.1"/>
    </source>
</evidence>
<name>A0A3M7PIF9_BRAPC</name>
<accession>A0A3M7PIF9</accession>
<dbReference type="EMBL" id="REGN01010554">
    <property type="protein sequence ID" value="RMZ98803.1"/>
    <property type="molecule type" value="Genomic_DNA"/>
</dbReference>
<dbReference type="OrthoDB" id="2438421at2759"/>
<reference evidence="1 2" key="1">
    <citation type="journal article" date="2018" name="Sci. Rep.">
        <title>Genomic signatures of local adaptation to the degree of environmental predictability in rotifers.</title>
        <authorList>
            <person name="Franch-Gras L."/>
            <person name="Hahn C."/>
            <person name="Garcia-Roger E.M."/>
            <person name="Carmona M.J."/>
            <person name="Serra M."/>
            <person name="Gomez A."/>
        </authorList>
    </citation>
    <scope>NUCLEOTIDE SEQUENCE [LARGE SCALE GENOMIC DNA]</scope>
    <source>
        <strain evidence="1">HYR1</strain>
    </source>
</reference>
<evidence type="ECO:0000313" key="2">
    <source>
        <dbReference type="Proteomes" id="UP000276133"/>
    </source>
</evidence>
<sequence length="85" mass="10258">MAAKYVQEKDFPYYLNGKMQLLTDKCFRRIMKIELSDLNDALDQIDENRFRLNQTEFTKLTEIVKILEPFEYVTNEFQDIINNQN</sequence>
<organism evidence="1 2">
    <name type="scientific">Brachionus plicatilis</name>
    <name type="common">Marine rotifer</name>
    <name type="synonym">Brachionus muelleri</name>
    <dbReference type="NCBI Taxonomy" id="10195"/>
    <lineage>
        <taxon>Eukaryota</taxon>
        <taxon>Metazoa</taxon>
        <taxon>Spiralia</taxon>
        <taxon>Gnathifera</taxon>
        <taxon>Rotifera</taxon>
        <taxon>Eurotatoria</taxon>
        <taxon>Monogononta</taxon>
        <taxon>Pseudotrocha</taxon>
        <taxon>Ploima</taxon>
        <taxon>Brachionidae</taxon>
        <taxon>Brachionus</taxon>
    </lineage>
</organism>
<keyword evidence="2" id="KW-1185">Reference proteome</keyword>
<gene>
    <name evidence="1" type="ORF">BpHYR1_026415</name>
</gene>
<proteinExistence type="predicted"/>
<dbReference type="Proteomes" id="UP000276133">
    <property type="component" value="Unassembled WGS sequence"/>
</dbReference>